<accession>A0ACC6R9K8</accession>
<protein>
    <submittedName>
        <fullName evidence="1">Thioesterase family protein</fullName>
    </submittedName>
</protein>
<organism evidence="1 2">
    <name type="scientific">Pseudoalteromonas undina</name>
    <dbReference type="NCBI Taxonomy" id="43660"/>
    <lineage>
        <taxon>Bacteria</taxon>
        <taxon>Pseudomonadati</taxon>
        <taxon>Pseudomonadota</taxon>
        <taxon>Gammaproteobacteria</taxon>
        <taxon>Alteromonadales</taxon>
        <taxon>Pseudoalteromonadaceae</taxon>
        <taxon>Pseudoalteromonas</taxon>
    </lineage>
</organism>
<sequence>GYKVCVCRMELHIEKAIHIAFGTGTYLVGL</sequence>
<feature type="non-terminal residue" evidence="1">
    <location>
        <position position="1"/>
    </location>
</feature>
<comment type="caution">
    <text evidence="1">The sequence shown here is derived from an EMBL/GenBank/DDBJ whole genome shotgun (WGS) entry which is preliminary data.</text>
</comment>
<dbReference type="EMBL" id="JBAKAX010000162">
    <property type="protein sequence ID" value="MEL0606530.1"/>
    <property type="molecule type" value="Genomic_DNA"/>
</dbReference>
<proteinExistence type="predicted"/>
<keyword evidence="2" id="KW-1185">Reference proteome</keyword>
<evidence type="ECO:0000313" key="1">
    <source>
        <dbReference type="EMBL" id="MEL0606530.1"/>
    </source>
</evidence>
<dbReference type="Proteomes" id="UP001374952">
    <property type="component" value="Unassembled WGS sequence"/>
</dbReference>
<reference evidence="1" key="1">
    <citation type="submission" date="2024-02" db="EMBL/GenBank/DDBJ databases">
        <title>Bacteria isolated from the canopy kelp, Nereocystis luetkeana.</title>
        <authorList>
            <person name="Pfister C.A."/>
            <person name="Younker I.T."/>
            <person name="Light S.H."/>
        </authorList>
    </citation>
    <scope>NUCLEOTIDE SEQUENCE</scope>
    <source>
        <strain evidence="1">TN.2.01</strain>
    </source>
</reference>
<name>A0ACC6R9K8_9GAMM</name>
<gene>
    <name evidence="1" type="ORF">V6250_20515</name>
</gene>
<evidence type="ECO:0000313" key="2">
    <source>
        <dbReference type="Proteomes" id="UP001374952"/>
    </source>
</evidence>